<dbReference type="EMBL" id="JACCKA010000055">
    <property type="protein sequence ID" value="NZA26476.1"/>
    <property type="molecule type" value="Genomic_DNA"/>
</dbReference>
<feature type="transmembrane region" description="Helical" evidence="1">
    <location>
        <begin position="54"/>
        <end position="76"/>
    </location>
</feature>
<proteinExistence type="predicted"/>
<accession>A0A853JB60</accession>
<sequence>MNLPRTTEKTCQGQPGIERFSIVAAWRYTPGIHLEKDGMSTQYSLALGHPRARVALRAASIAAACLFFAIPAPALACQVVGMFNPGPGAAPTPICAGHNAPAGSSSSHAGPGLIDIVQARIRRYRAARDRRRAMEADPDYQAYMRGAWSYFDSGPPTDGGPRRCGASFMKEARVIMLFGDAAPGSMAMLTFVDLDSQRSRIPRVTEPQLVPVSLDQTGAPRADVRAYNHEMGDAGAITFAVPSLEAGIDGLVDTLRTRVRLEGREIFDLEYHSGLEAQAKLRGCLGSPMG</sequence>
<evidence type="ECO:0000313" key="2">
    <source>
        <dbReference type="EMBL" id="NZA26476.1"/>
    </source>
</evidence>
<keyword evidence="1" id="KW-0812">Transmembrane</keyword>
<comment type="caution">
    <text evidence="2">The sequence shown here is derived from an EMBL/GenBank/DDBJ whole genome shotgun (WGS) entry which is preliminary data.</text>
</comment>
<reference evidence="2 3" key="1">
    <citation type="submission" date="2020-07" db="EMBL/GenBank/DDBJ databases">
        <title>Luteimonas sp. SJ-92.</title>
        <authorList>
            <person name="Huang X.-X."/>
            <person name="Xu L."/>
            <person name="Sun J.-Q."/>
        </authorList>
    </citation>
    <scope>NUCLEOTIDE SEQUENCE [LARGE SCALE GENOMIC DNA]</scope>
    <source>
        <strain evidence="2 3">SJ-92</strain>
    </source>
</reference>
<keyword evidence="3" id="KW-1185">Reference proteome</keyword>
<keyword evidence="1" id="KW-1133">Transmembrane helix</keyword>
<name>A0A853JB60_9GAMM</name>
<organism evidence="2 3">
    <name type="scientific">Luteimonas salinisoli</name>
    <dbReference type="NCBI Taxonomy" id="2752307"/>
    <lineage>
        <taxon>Bacteria</taxon>
        <taxon>Pseudomonadati</taxon>
        <taxon>Pseudomonadota</taxon>
        <taxon>Gammaproteobacteria</taxon>
        <taxon>Lysobacterales</taxon>
        <taxon>Lysobacteraceae</taxon>
        <taxon>Luteimonas</taxon>
    </lineage>
</organism>
<protein>
    <submittedName>
        <fullName evidence="2">Uncharacterized protein</fullName>
    </submittedName>
</protein>
<dbReference type="RefSeq" id="WP_180678268.1">
    <property type="nucleotide sequence ID" value="NZ_JACCKA010000055.1"/>
</dbReference>
<dbReference type="AlphaFoldDB" id="A0A853JB60"/>
<evidence type="ECO:0000313" key="3">
    <source>
        <dbReference type="Proteomes" id="UP000578091"/>
    </source>
</evidence>
<dbReference type="Proteomes" id="UP000578091">
    <property type="component" value="Unassembled WGS sequence"/>
</dbReference>
<evidence type="ECO:0000256" key="1">
    <source>
        <dbReference type="SAM" id="Phobius"/>
    </source>
</evidence>
<gene>
    <name evidence="2" type="ORF">H0E84_08760</name>
</gene>
<keyword evidence="1" id="KW-0472">Membrane</keyword>